<dbReference type="Proteomes" id="UP000277766">
    <property type="component" value="Unassembled WGS sequence"/>
</dbReference>
<feature type="signal peptide" evidence="1">
    <location>
        <begin position="1"/>
        <end position="21"/>
    </location>
</feature>
<evidence type="ECO:0000313" key="3">
    <source>
        <dbReference type="Proteomes" id="UP000277766"/>
    </source>
</evidence>
<keyword evidence="1" id="KW-0732">Signal</keyword>
<protein>
    <submittedName>
        <fullName evidence="2">Uncharacterized protein</fullName>
    </submittedName>
</protein>
<feature type="chain" id="PRO_5019146246" evidence="1">
    <location>
        <begin position="22"/>
        <end position="160"/>
    </location>
</feature>
<gene>
    <name evidence="2" type="ORF">EJ104_13355</name>
</gene>
<evidence type="ECO:0000313" key="2">
    <source>
        <dbReference type="EMBL" id="RTR19929.1"/>
    </source>
</evidence>
<organism evidence="2 3">
    <name type="scientific">Deinococcus radiophilus</name>
    <dbReference type="NCBI Taxonomy" id="32062"/>
    <lineage>
        <taxon>Bacteria</taxon>
        <taxon>Thermotogati</taxon>
        <taxon>Deinococcota</taxon>
        <taxon>Deinococci</taxon>
        <taxon>Deinococcales</taxon>
        <taxon>Deinococcaceae</taxon>
        <taxon>Deinococcus</taxon>
    </lineage>
</organism>
<sequence>MAQWPVALALMGLATVGAAWIASCLPDQVRGGHQVAEVGVSPAPCLQVTPLPESRNPPTEISPGVWRLIRTSGVQFMSCQAGTLSLMAAPDLHQPQPGPSWLSIWQGRQLLRAVAVEGGPQRVSVEVTRGPVYLTLDNDSAYKVTSARRVYLSEFAVFGP</sequence>
<keyword evidence="3" id="KW-1185">Reference proteome</keyword>
<accession>A0A431VGW1</accession>
<dbReference type="EMBL" id="RXPE01000056">
    <property type="protein sequence ID" value="RTR19929.1"/>
    <property type="molecule type" value="Genomic_DNA"/>
</dbReference>
<evidence type="ECO:0000256" key="1">
    <source>
        <dbReference type="SAM" id="SignalP"/>
    </source>
</evidence>
<comment type="caution">
    <text evidence="2">The sequence shown here is derived from an EMBL/GenBank/DDBJ whole genome shotgun (WGS) entry which is preliminary data.</text>
</comment>
<dbReference type="RefSeq" id="WP_126353598.1">
    <property type="nucleotide sequence ID" value="NZ_CP086380.1"/>
</dbReference>
<name>A0A431VGW1_9DEIO</name>
<proteinExistence type="predicted"/>
<reference evidence="2 3" key="1">
    <citation type="submission" date="2018-12" db="EMBL/GenBank/DDBJ databases">
        <title>Deinococcus radiophilus ATCC 27603 genome sequencing and assembly.</title>
        <authorList>
            <person name="Maclea K.S."/>
            <person name="Maynard C.R."/>
        </authorList>
    </citation>
    <scope>NUCLEOTIDE SEQUENCE [LARGE SCALE GENOMIC DNA]</scope>
    <source>
        <strain evidence="2 3">ATCC 27603</strain>
    </source>
</reference>
<dbReference type="AlphaFoldDB" id="A0A431VGW1"/>